<accession>A0A2N5U028</accession>
<protein>
    <submittedName>
        <fullName evidence="2">Uncharacterized protein</fullName>
    </submittedName>
</protein>
<dbReference type="Proteomes" id="UP000235392">
    <property type="component" value="Unassembled WGS sequence"/>
</dbReference>
<sequence>MFSRVVQCWSLIFSPQCLHTLGEVGTTFEFTIFGFGKNSLIAGCSVIISVFCSLLPEAVIVILSSAPYHPNINFLAATVNSNASNRTQAGILKMGVFGYCVTTSNGTDVCSSPSVGYAIDSKVILALPRLPPLAKLLDSIIQNLTKVLVLHVLATVLAGLSLIAGVISHVEEFSKTCWTSCLSSLSAAVTLLVSIFDLIFFSILRARINAINSAEMSMRAEFGSAIGLTIAAWVSLAFSGCFFCAGRCLFSFRPKRSKNHARLEPFTNEKDSRFSPPYN</sequence>
<dbReference type="GO" id="GO:0035838">
    <property type="term" value="C:growing cell tip"/>
    <property type="evidence" value="ECO:0007669"/>
    <property type="project" value="TreeGrafter"/>
</dbReference>
<dbReference type="GO" id="GO:0005886">
    <property type="term" value="C:plasma membrane"/>
    <property type="evidence" value="ECO:0007669"/>
    <property type="project" value="InterPro"/>
</dbReference>
<dbReference type="EMBL" id="PGCI01000278">
    <property type="protein sequence ID" value="PLW31100.1"/>
    <property type="molecule type" value="Genomic_DNA"/>
</dbReference>
<proteinExistence type="predicted"/>
<dbReference type="PANTHER" id="PTHR28013:SF4">
    <property type="entry name" value="MARVEL DOMAIN-CONTAINING PROTEIN"/>
    <property type="match status" value="1"/>
</dbReference>
<evidence type="ECO:0000313" key="3">
    <source>
        <dbReference type="Proteomes" id="UP000235392"/>
    </source>
</evidence>
<dbReference type="AlphaFoldDB" id="A0A2N5U028"/>
<organism evidence="2 3">
    <name type="scientific">Puccinia coronata f. sp. avenae</name>
    <dbReference type="NCBI Taxonomy" id="200324"/>
    <lineage>
        <taxon>Eukaryota</taxon>
        <taxon>Fungi</taxon>
        <taxon>Dikarya</taxon>
        <taxon>Basidiomycota</taxon>
        <taxon>Pucciniomycotina</taxon>
        <taxon>Pucciniomycetes</taxon>
        <taxon>Pucciniales</taxon>
        <taxon>Pucciniaceae</taxon>
        <taxon>Puccinia</taxon>
    </lineage>
</organism>
<gene>
    <name evidence="2" type="ORF">PCASD_13515</name>
</gene>
<dbReference type="Pfam" id="PF06687">
    <property type="entry name" value="SUR7"/>
    <property type="match status" value="1"/>
</dbReference>
<dbReference type="InterPro" id="IPR051380">
    <property type="entry name" value="pH-response_reg_palI/RIM9"/>
</dbReference>
<comment type="caution">
    <text evidence="2">The sequence shown here is derived from an EMBL/GenBank/DDBJ whole genome shotgun (WGS) entry which is preliminary data.</text>
</comment>
<feature type="transmembrane region" description="Helical" evidence="1">
    <location>
        <begin position="182"/>
        <end position="204"/>
    </location>
</feature>
<keyword evidence="1" id="KW-0812">Transmembrane</keyword>
<reference evidence="2 3" key="1">
    <citation type="submission" date="2017-11" db="EMBL/GenBank/DDBJ databases">
        <title>De novo assembly and phasing of dikaryotic genomes from two isolates of Puccinia coronata f. sp. avenae, the causal agent of oat crown rust.</title>
        <authorList>
            <person name="Miller M.E."/>
            <person name="Zhang Y."/>
            <person name="Omidvar V."/>
            <person name="Sperschneider J."/>
            <person name="Schwessinger B."/>
            <person name="Raley C."/>
            <person name="Palmer J.M."/>
            <person name="Garnica D."/>
            <person name="Upadhyaya N."/>
            <person name="Rathjen J."/>
            <person name="Taylor J.M."/>
            <person name="Park R.F."/>
            <person name="Dodds P.N."/>
            <person name="Hirsch C.D."/>
            <person name="Kianian S.F."/>
            <person name="Figueroa M."/>
        </authorList>
    </citation>
    <scope>NUCLEOTIDE SEQUENCE [LARGE SCALE GENOMIC DNA]</scope>
    <source>
        <strain evidence="2">12SD80</strain>
    </source>
</reference>
<dbReference type="PANTHER" id="PTHR28013">
    <property type="entry name" value="PROTEIN DCV1-RELATED"/>
    <property type="match status" value="1"/>
</dbReference>
<evidence type="ECO:0000313" key="2">
    <source>
        <dbReference type="EMBL" id="PLW31100.1"/>
    </source>
</evidence>
<evidence type="ECO:0000256" key="1">
    <source>
        <dbReference type="SAM" id="Phobius"/>
    </source>
</evidence>
<feature type="transmembrane region" description="Helical" evidence="1">
    <location>
        <begin position="224"/>
        <end position="250"/>
    </location>
</feature>
<feature type="transmembrane region" description="Helical" evidence="1">
    <location>
        <begin position="148"/>
        <end position="170"/>
    </location>
</feature>
<keyword evidence="1" id="KW-1133">Transmembrane helix</keyword>
<name>A0A2N5U028_9BASI</name>
<keyword evidence="1" id="KW-0472">Membrane</keyword>
<feature type="transmembrane region" description="Helical" evidence="1">
    <location>
        <begin position="40"/>
        <end position="63"/>
    </location>
</feature>
<dbReference type="InterPro" id="IPR009571">
    <property type="entry name" value="SUR7/Rim9-like_fungi"/>
</dbReference>
<dbReference type="GO" id="GO:0032153">
    <property type="term" value="C:cell division site"/>
    <property type="evidence" value="ECO:0007669"/>
    <property type="project" value="TreeGrafter"/>
</dbReference>